<feature type="transmembrane region" description="Helical" evidence="10">
    <location>
        <begin position="156"/>
        <end position="175"/>
    </location>
</feature>
<evidence type="ECO:0000256" key="10">
    <source>
        <dbReference type="SAM" id="Phobius"/>
    </source>
</evidence>
<dbReference type="GO" id="GO:0016020">
    <property type="term" value="C:membrane"/>
    <property type="evidence" value="ECO:0007669"/>
    <property type="project" value="UniProtKB-SubCell"/>
</dbReference>
<keyword evidence="4" id="KW-0677">Repeat</keyword>
<dbReference type="PANTHER" id="PTHR12226">
    <property type="entry name" value="MANNOSE-P-DOLICHOL UTILIZATION DEFECT 1 LEC35 -RELATED"/>
    <property type="match status" value="1"/>
</dbReference>
<dbReference type="GeneID" id="28965305"/>
<dbReference type="VEuPathDB" id="FungiDB:I303_01606"/>
<evidence type="ECO:0000256" key="7">
    <source>
        <dbReference type="ARBA" id="ARBA00038475"/>
    </source>
</evidence>
<feature type="transmembrane region" description="Helical" evidence="10">
    <location>
        <begin position="115"/>
        <end position="135"/>
    </location>
</feature>
<proteinExistence type="inferred from homology"/>
<dbReference type="OrthoDB" id="271506at2759"/>
<dbReference type="EMBL" id="CP144531">
    <property type="protein sequence ID" value="WWC59692.1"/>
    <property type="molecule type" value="Genomic_DNA"/>
</dbReference>
<protein>
    <recommendedName>
        <fullName evidence="8">Mannose-P-dolichol utilization defect 1 protein homolog</fullName>
    </recommendedName>
</protein>
<evidence type="ECO:0000256" key="3">
    <source>
        <dbReference type="ARBA" id="ARBA00022692"/>
    </source>
</evidence>
<evidence type="ECO:0000256" key="2">
    <source>
        <dbReference type="ARBA" id="ARBA00022448"/>
    </source>
</evidence>
<dbReference type="Proteomes" id="UP000078595">
    <property type="component" value="Chromosome 2"/>
</dbReference>
<accession>A0A1A6ABH6</accession>
<keyword evidence="5 8" id="KW-1133">Transmembrane helix</keyword>
<dbReference type="KEGG" id="kdj:28965305"/>
<evidence type="ECO:0000256" key="5">
    <source>
        <dbReference type="ARBA" id="ARBA00022989"/>
    </source>
</evidence>
<feature type="region of interest" description="Disordered" evidence="9">
    <location>
        <begin position="285"/>
        <end position="318"/>
    </location>
</feature>
<dbReference type="FunFam" id="1.20.1280.290:FF:000006">
    <property type="entry name" value="mannose-P-dolichol utilization defect 1 protein"/>
    <property type="match status" value="1"/>
</dbReference>
<keyword evidence="13" id="KW-1185">Reference proteome</keyword>
<dbReference type="SMART" id="SM00679">
    <property type="entry name" value="CTNS"/>
    <property type="match status" value="2"/>
</dbReference>
<feature type="transmembrane region" description="Helical" evidence="10">
    <location>
        <begin position="212"/>
        <end position="232"/>
    </location>
</feature>
<reference evidence="11" key="1">
    <citation type="submission" date="2013-07" db="EMBL/GenBank/DDBJ databases">
        <title>The Genome Sequence of Cryptococcus dejecticola CBS10117.</title>
        <authorList>
            <consortium name="The Broad Institute Genome Sequencing Platform"/>
            <person name="Cuomo C."/>
            <person name="Litvintseva A."/>
            <person name="Chen Y."/>
            <person name="Heitman J."/>
            <person name="Sun S."/>
            <person name="Springer D."/>
            <person name="Dromer F."/>
            <person name="Young S.K."/>
            <person name="Zeng Q."/>
            <person name="Gargeya S."/>
            <person name="Fitzgerald M."/>
            <person name="Abouelleil A."/>
            <person name="Alvarado L."/>
            <person name="Berlin A.M."/>
            <person name="Chapman S.B."/>
            <person name="Dewar J."/>
            <person name="Goldberg J."/>
            <person name="Griggs A."/>
            <person name="Gujja S."/>
            <person name="Hansen M."/>
            <person name="Howarth C."/>
            <person name="Imamovic A."/>
            <person name="Larimer J."/>
            <person name="McCowan C."/>
            <person name="Murphy C."/>
            <person name="Pearson M."/>
            <person name="Priest M."/>
            <person name="Roberts A."/>
            <person name="Saif S."/>
            <person name="Shea T."/>
            <person name="Sykes S."/>
            <person name="Wortman J."/>
            <person name="Nusbaum C."/>
            <person name="Birren B."/>
        </authorList>
    </citation>
    <scope>NUCLEOTIDE SEQUENCE [LARGE SCALE GENOMIC DNA]</scope>
    <source>
        <strain evidence="11">CBS 10117</strain>
    </source>
</reference>
<dbReference type="Gene3D" id="1.20.1280.290">
    <property type="match status" value="2"/>
</dbReference>
<dbReference type="AlphaFoldDB" id="A0A1A6ABH6"/>
<dbReference type="PANTHER" id="PTHR12226:SF2">
    <property type="entry name" value="MANNOSE-P-DOLICHOL UTILIZATION DEFECT 1 PROTEIN"/>
    <property type="match status" value="1"/>
</dbReference>
<evidence type="ECO:0000256" key="1">
    <source>
        <dbReference type="ARBA" id="ARBA00004141"/>
    </source>
</evidence>
<feature type="transmembrane region" description="Helical" evidence="10">
    <location>
        <begin position="244"/>
        <end position="265"/>
    </location>
</feature>
<evidence type="ECO:0000313" key="11">
    <source>
        <dbReference type="EMBL" id="OBR87404.1"/>
    </source>
</evidence>
<sequence>MSALHSAITSITQNIPSFLRQPAEALIGEQCYDVLVYNFDITHVECLKYALSKGLGLGIVLGGGIVKIPQILKIGRSGSARGLSLSAYILETTSYAINLAYASRNRFPFSTYGENFFLTIQNVIITLLILFFSSARGAAGGGLGGPLTGKQTSGNLGKVITGLVITIITGVVLWSENLCPPGMLALLQAATLPLSLISKAPQILSNHQNQSTGNLSAFAVFNALLGCLARLFTTKQEVDDPLIFWGFAGAALLNAVLALQMVVYWKNTGGTGLGDDFKNTINRRHSAEERGTSLNSPEKYLGGDSTAAPGKRWARKLD</sequence>
<dbReference type="STRING" id="1296121.A0A1A6ABH6"/>
<dbReference type="InterPro" id="IPR006603">
    <property type="entry name" value="PQ-loop_rpt"/>
</dbReference>
<keyword evidence="2" id="KW-0813">Transport</keyword>
<dbReference type="RefSeq" id="XP_018265246.1">
    <property type="nucleotide sequence ID" value="XM_018404965.1"/>
</dbReference>
<dbReference type="PIRSF" id="PIRSF023381">
    <property type="entry name" value="MannP-dilichol_defect-1p"/>
    <property type="match status" value="1"/>
</dbReference>
<comment type="similarity">
    <text evidence="7 8">Belongs to the MPDU1 (TC 2.A.43.3) family.</text>
</comment>
<evidence type="ECO:0000256" key="4">
    <source>
        <dbReference type="ARBA" id="ARBA00022737"/>
    </source>
</evidence>
<name>A0A1A6ABH6_9TREE</name>
<evidence type="ECO:0000256" key="8">
    <source>
        <dbReference type="PIRNR" id="PIRNR023381"/>
    </source>
</evidence>
<keyword evidence="3 8" id="KW-0812">Transmembrane</keyword>
<organism evidence="11">
    <name type="scientific">Kwoniella dejecticola CBS 10117</name>
    <dbReference type="NCBI Taxonomy" id="1296121"/>
    <lineage>
        <taxon>Eukaryota</taxon>
        <taxon>Fungi</taxon>
        <taxon>Dikarya</taxon>
        <taxon>Basidiomycota</taxon>
        <taxon>Agaricomycotina</taxon>
        <taxon>Tremellomycetes</taxon>
        <taxon>Tremellales</taxon>
        <taxon>Cryptococcaceae</taxon>
        <taxon>Kwoniella</taxon>
    </lineage>
</organism>
<evidence type="ECO:0000256" key="9">
    <source>
        <dbReference type="SAM" id="MobiDB-lite"/>
    </source>
</evidence>
<evidence type="ECO:0000313" key="12">
    <source>
        <dbReference type="EMBL" id="WWC59692.1"/>
    </source>
</evidence>
<evidence type="ECO:0000256" key="6">
    <source>
        <dbReference type="ARBA" id="ARBA00023136"/>
    </source>
</evidence>
<evidence type="ECO:0000313" key="13">
    <source>
        <dbReference type="Proteomes" id="UP000078595"/>
    </source>
</evidence>
<reference evidence="12" key="3">
    <citation type="submission" date="2024-02" db="EMBL/GenBank/DDBJ databases">
        <title>Comparative genomics of Cryptococcus and Kwoniella reveals pathogenesis evolution and contrasting modes of karyotype evolution via chromosome fusion or intercentromeric recombination.</title>
        <authorList>
            <person name="Coelho M.A."/>
            <person name="David-Palma M."/>
            <person name="Shea T."/>
            <person name="Bowers K."/>
            <person name="McGinley-Smith S."/>
            <person name="Mohammad A.W."/>
            <person name="Gnirke A."/>
            <person name="Yurkov A.M."/>
            <person name="Nowrousian M."/>
            <person name="Sun S."/>
            <person name="Cuomo C.A."/>
            <person name="Heitman J."/>
        </authorList>
    </citation>
    <scope>NUCLEOTIDE SEQUENCE</scope>
    <source>
        <strain evidence="12">CBS 10117</strain>
    </source>
</reference>
<dbReference type="Pfam" id="PF04193">
    <property type="entry name" value="PQ-loop"/>
    <property type="match status" value="2"/>
</dbReference>
<reference evidence="12" key="2">
    <citation type="submission" date="2013-07" db="EMBL/GenBank/DDBJ databases">
        <authorList>
            <consortium name="The Broad Institute Genome Sequencing Platform"/>
            <person name="Cuomo C."/>
            <person name="Litvintseva A."/>
            <person name="Chen Y."/>
            <person name="Heitman J."/>
            <person name="Sun S."/>
            <person name="Springer D."/>
            <person name="Dromer F."/>
            <person name="Young S.K."/>
            <person name="Zeng Q."/>
            <person name="Gargeya S."/>
            <person name="Fitzgerald M."/>
            <person name="Abouelleil A."/>
            <person name="Alvarado L."/>
            <person name="Berlin A.M."/>
            <person name="Chapman S.B."/>
            <person name="Dewar J."/>
            <person name="Goldberg J."/>
            <person name="Griggs A."/>
            <person name="Gujja S."/>
            <person name="Hansen M."/>
            <person name="Howarth C."/>
            <person name="Imamovic A."/>
            <person name="Larimer J."/>
            <person name="McCowan C."/>
            <person name="Murphy C."/>
            <person name="Pearson M."/>
            <person name="Priest M."/>
            <person name="Roberts A."/>
            <person name="Saif S."/>
            <person name="Shea T."/>
            <person name="Sykes S."/>
            <person name="Wortman J."/>
            <person name="Nusbaum C."/>
            <person name="Birren B."/>
        </authorList>
    </citation>
    <scope>NUCLEOTIDE SEQUENCE</scope>
    <source>
        <strain evidence="12">CBS 10117</strain>
    </source>
</reference>
<gene>
    <name evidence="11" type="ORF">I303_01606</name>
    <name evidence="12" type="ORF">I303_102254</name>
</gene>
<comment type="subcellular location">
    <subcellularLocation>
        <location evidence="1 8">Membrane</location>
        <topology evidence="1 8">Multi-pass membrane protein</topology>
    </subcellularLocation>
</comment>
<dbReference type="InterPro" id="IPR016817">
    <property type="entry name" value="MannP-dilichol_defect-1"/>
</dbReference>
<keyword evidence="6 8" id="KW-0472">Membrane</keyword>
<dbReference type="EMBL" id="KI894028">
    <property type="protein sequence ID" value="OBR87404.1"/>
    <property type="molecule type" value="Genomic_DNA"/>
</dbReference>